<evidence type="ECO:0008006" key="3">
    <source>
        <dbReference type="Google" id="ProtNLM"/>
    </source>
</evidence>
<protein>
    <recommendedName>
        <fullName evidence="3">Reverse transcriptase zinc-binding domain-containing protein</fullName>
    </recommendedName>
</protein>
<accession>A0A7N2KYC9</accession>
<sequence>MLEVPIWNHKRDSGEQFRTCVCPTKLSILFGGHATMHSLRKCNLVRQQKIISLQVCGLCNKGSEDVLHALWKCKVVEAVWSTHSWSQRVLNPPSPNFCDLVDCLLHVNDDFRKEIFAVSAWCLWNRRNALHFGRVVQPIVNISSMACNLLQEFLVAQEEDDLPVPLPPTQHQWRPPEQGSTSK</sequence>
<name>A0A7N2KYC9_QUELO</name>
<organism evidence="1 2">
    <name type="scientific">Quercus lobata</name>
    <name type="common">Valley oak</name>
    <dbReference type="NCBI Taxonomy" id="97700"/>
    <lineage>
        <taxon>Eukaryota</taxon>
        <taxon>Viridiplantae</taxon>
        <taxon>Streptophyta</taxon>
        <taxon>Embryophyta</taxon>
        <taxon>Tracheophyta</taxon>
        <taxon>Spermatophyta</taxon>
        <taxon>Magnoliopsida</taxon>
        <taxon>eudicotyledons</taxon>
        <taxon>Gunneridae</taxon>
        <taxon>Pentapetalae</taxon>
        <taxon>rosids</taxon>
        <taxon>fabids</taxon>
        <taxon>Fagales</taxon>
        <taxon>Fagaceae</taxon>
        <taxon>Quercus</taxon>
    </lineage>
</organism>
<dbReference type="Gramene" id="QL02p069196:mrna">
    <property type="protein sequence ID" value="QL02p069196:mrna:CDS:1"/>
    <property type="gene ID" value="QL02p069196"/>
</dbReference>
<dbReference type="Proteomes" id="UP000594261">
    <property type="component" value="Chromosome 2"/>
</dbReference>
<keyword evidence="2" id="KW-1185">Reference proteome</keyword>
<dbReference type="InParanoid" id="A0A7N2KYC9"/>
<dbReference type="EnsemblPlants" id="QL02p069196:mrna">
    <property type="protein sequence ID" value="QL02p069196:mrna:CDS:1"/>
    <property type="gene ID" value="QL02p069196"/>
</dbReference>
<evidence type="ECO:0000313" key="2">
    <source>
        <dbReference type="Proteomes" id="UP000594261"/>
    </source>
</evidence>
<reference evidence="2" key="1">
    <citation type="journal article" date="2016" name="G3 (Bethesda)">
        <title>First Draft Assembly and Annotation of the Genome of a California Endemic Oak Quercus lobata Nee (Fagaceae).</title>
        <authorList>
            <person name="Sork V.L."/>
            <person name="Fitz-Gibbon S.T."/>
            <person name="Puiu D."/>
            <person name="Crepeau M."/>
            <person name="Gugger P.F."/>
            <person name="Sherman R."/>
            <person name="Stevens K."/>
            <person name="Langley C.H."/>
            <person name="Pellegrini M."/>
            <person name="Salzberg S.L."/>
        </authorList>
    </citation>
    <scope>NUCLEOTIDE SEQUENCE [LARGE SCALE GENOMIC DNA]</scope>
    <source>
        <strain evidence="2">cv. SW786</strain>
    </source>
</reference>
<proteinExistence type="predicted"/>
<reference evidence="1" key="2">
    <citation type="submission" date="2021-01" db="UniProtKB">
        <authorList>
            <consortium name="EnsemblPlants"/>
        </authorList>
    </citation>
    <scope>IDENTIFICATION</scope>
</reference>
<dbReference type="AlphaFoldDB" id="A0A7N2KYC9"/>
<evidence type="ECO:0000313" key="1">
    <source>
        <dbReference type="EnsemblPlants" id="QL02p069196:mrna:CDS:1"/>
    </source>
</evidence>